<feature type="domain" description="DUF2786" evidence="1">
    <location>
        <begin position="12"/>
        <end position="51"/>
    </location>
</feature>
<reference evidence="3 4" key="1">
    <citation type="submission" date="2016-10" db="EMBL/GenBank/DDBJ databases">
        <authorList>
            <person name="de Groot N.N."/>
        </authorList>
    </citation>
    <scope>NUCLEOTIDE SEQUENCE [LARGE SCALE GENOMIC DNA]</scope>
    <source>
        <strain evidence="3 4">GAS522</strain>
    </source>
</reference>
<dbReference type="OrthoDB" id="7259266at2"/>
<gene>
    <name evidence="3" type="ORF">SAMN05444171_3886</name>
</gene>
<evidence type="ECO:0000259" key="2">
    <source>
        <dbReference type="Pfam" id="PF23771"/>
    </source>
</evidence>
<dbReference type="InterPro" id="IPR055592">
    <property type="entry name" value="DUF7168"/>
</dbReference>
<evidence type="ECO:0000313" key="4">
    <source>
        <dbReference type="Proteomes" id="UP000183208"/>
    </source>
</evidence>
<dbReference type="EMBL" id="FNTI01000001">
    <property type="protein sequence ID" value="SED35413.1"/>
    <property type="molecule type" value="Genomic_DNA"/>
</dbReference>
<sequence length="247" mass="27215">MDQQFDTAGLDKLKVRIQALRAKTIDNGCTEDEALSAAAKVAELLDRYDLSLTDLELRATPCERRVYETHRKKRIPLDDCIGAIAHFCDCRVWREKDAAGASSYVFFGLRPDIEVAHYLTELIDAAVRAELGRFKTSADYGQLRHQERHLANASFALGMVASIADKLMAMKASRDDVNHSTGRGLVVLKTSVVDAEFDKLNMKLRTLRSNSRMVSMMAYEAGGAAGVSVAINPGIDEVPPRAGAKRN</sequence>
<organism evidence="3 4">
    <name type="scientific">Bradyrhizobium lablabi</name>
    <dbReference type="NCBI Taxonomy" id="722472"/>
    <lineage>
        <taxon>Bacteria</taxon>
        <taxon>Pseudomonadati</taxon>
        <taxon>Pseudomonadota</taxon>
        <taxon>Alphaproteobacteria</taxon>
        <taxon>Hyphomicrobiales</taxon>
        <taxon>Nitrobacteraceae</taxon>
        <taxon>Bradyrhizobium</taxon>
    </lineage>
</organism>
<dbReference type="RefSeq" id="WP_074822131.1">
    <property type="nucleotide sequence ID" value="NZ_FNTI01000001.1"/>
</dbReference>
<evidence type="ECO:0000259" key="1">
    <source>
        <dbReference type="Pfam" id="PF10979"/>
    </source>
</evidence>
<dbReference type="Pfam" id="PF23771">
    <property type="entry name" value="DUF7168"/>
    <property type="match status" value="1"/>
</dbReference>
<accession>A0A1M7A4I7</accession>
<proteinExistence type="predicted"/>
<dbReference type="Pfam" id="PF10979">
    <property type="entry name" value="DUF2786"/>
    <property type="match status" value="1"/>
</dbReference>
<dbReference type="Proteomes" id="UP000183208">
    <property type="component" value="Unassembled WGS sequence"/>
</dbReference>
<dbReference type="InterPro" id="IPR024498">
    <property type="entry name" value="DUF2786"/>
</dbReference>
<dbReference type="AlphaFoldDB" id="A0A1M7A4I7"/>
<evidence type="ECO:0000313" key="3">
    <source>
        <dbReference type="EMBL" id="SED35413.1"/>
    </source>
</evidence>
<name>A0A1M7A4I7_9BRAD</name>
<protein>
    <submittedName>
        <fullName evidence="3">Uncharacterized protein</fullName>
    </submittedName>
</protein>
<feature type="domain" description="DUF7168" evidence="2">
    <location>
        <begin position="69"/>
        <end position="175"/>
    </location>
</feature>